<gene>
    <name evidence="2" type="ORF">BN1708_001146</name>
    <name evidence="1" type="ORF">BN1723_010056</name>
</gene>
<evidence type="ECO:0000313" key="3">
    <source>
        <dbReference type="Proteomes" id="UP000044602"/>
    </source>
</evidence>
<name>A0A0G4MGP4_VERLO</name>
<dbReference type="Proteomes" id="UP000044602">
    <property type="component" value="Unassembled WGS sequence"/>
</dbReference>
<reference evidence="3 4" key="1">
    <citation type="submission" date="2015-05" db="EMBL/GenBank/DDBJ databases">
        <authorList>
            <person name="Fogelqvist Johan"/>
        </authorList>
    </citation>
    <scope>NUCLEOTIDE SEQUENCE [LARGE SCALE GENOMIC DNA]</scope>
    <source>
        <strain evidence="2">VL1</strain>
        <strain evidence="1">VL2</strain>
    </source>
</reference>
<evidence type="ECO:0000313" key="4">
    <source>
        <dbReference type="Proteomes" id="UP000045706"/>
    </source>
</evidence>
<keyword evidence="3" id="KW-1185">Reference proteome</keyword>
<dbReference type="EMBL" id="CVQI01004224">
    <property type="protein sequence ID" value="CRK13511.1"/>
    <property type="molecule type" value="Genomic_DNA"/>
</dbReference>
<accession>A0A0G4MGP4</accession>
<dbReference type="Proteomes" id="UP000045706">
    <property type="component" value="Unassembled WGS sequence"/>
</dbReference>
<dbReference type="AlphaFoldDB" id="A0A0G4MGP4"/>
<protein>
    <submittedName>
        <fullName evidence="2">Uncharacterized protein</fullName>
    </submittedName>
</protein>
<organism evidence="2 3">
    <name type="scientific">Verticillium longisporum</name>
    <name type="common">Verticillium dahliae var. longisporum</name>
    <dbReference type="NCBI Taxonomy" id="100787"/>
    <lineage>
        <taxon>Eukaryota</taxon>
        <taxon>Fungi</taxon>
        <taxon>Dikarya</taxon>
        <taxon>Ascomycota</taxon>
        <taxon>Pezizomycotina</taxon>
        <taxon>Sordariomycetes</taxon>
        <taxon>Hypocreomycetidae</taxon>
        <taxon>Glomerellales</taxon>
        <taxon>Plectosphaerellaceae</taxon>
        <taxon>Verticillium</taxon>
    </lineage>
</organism>
<dbReference type="EMBL" id="CVQH01022527">
    <property type="protein sequence ID" value="CRK33468.1"/>
    <property type="molecule type" value="Genomic_DNA"/>
</dbReference>
<evidence type="ECO:0000313" key="1">
    <source>
        <dbReference type="EMBL" id="CRK13511.1"/>
    </source>
</evidence>
<proteinExistence type="predicted"/>
<sequence length="185" mass="20396">MESFGVSTTHPLDGTQTAMEPLLFLKLPESQPSYHTLDEVLILFVRVDIMLVGGTCVSNRVALITAQIAADTGRGAFSTSWPIFVHEIVQQQDLWRRGKSLVMISINVGFYKRPSCKLTEYHIAEVQGGILAIFGSSVAATEHPQSQPTQEGINTAKKIGSEKSGIKAYARLIDIYIMDHNEKFS</sequence>
<evidence type="ECO:0000313" key="2">
    <source>
        <dbReference type="EMBL" id="CRK33468.1"/>
    </source>
</evidence>